<accession>A0ABS2K154</accession>
<dbReference type="InterPro" id="IPR013653">
    <property type="entry name" value="GCN5-like_dom"/>
</dbReference>
<feature type="domain" description="N-acetyltransferase" evidence="1">
    <location>
        <begin position="98"/>
        <end position="226"/>
    </location>
</feature>
<dbReference type="InterPro" id="IPR000182">
    <property type="entry name" value="GNAT_dom"/>
</dbReference>
<dbReference type="RefSeq" id="WP_204680493.1">
    <property type="nucleotide sequence ID" value="NZ_BSNR01000005.1"/>
</dbReference>
<evidence type="ECO:0000313" key="2">
    <source>
        <dbReference type="EMBL" id="MBM7124967.1"/>
    </source>
</evidence>
<keyword evidence="3" id="KW-1185">Reference proteome</keyword>
<dbReference type="EMBL" id="JADIKE010000030">
    <property type="protein sequence ID" value="MBM7124967.1"/>
    <property type="molecule type" value="Genomic_DNA"/>
</dbReference>
<dbReference type="CDD" id="cd04301">
    <property type="entry name" value="NAT_SF"/>
    <property type="match status" value="1"/>
</dbReference>
<reference evidence="2" key="1">
    <citation type="submission" date="2020-10" db="EMBL/GenBank/DDBJ databases">
        <title>Phylogeny of dyella-like bacteria.</title>
        <authorList>
            <person name="Fu J."/>
        </authorList>
    </citation>
    <scope>NUCLEOTIDE SEQUENCE</scope>
    <source>
        <strain evidence="2">DHOC52</strain>
    </source>
</reference>
<dbReference type="SUPFAM" id="SSF55729">
    <property type="entry name" value="Acyl-CoA N-acyltransferases (Nat)"/>
    <property type="match status" value="1"/>
</dbReference>
<proteinExistence type="predicted"/>
<sequence>MSVLDRPIWHSLTTSQAPLSEGGALAKRYRRHINVFAATGDDRPESLAALAALVSPGESVYVLQIPEIVVPPGLRLVKAAKGVQMVATRPIHHKPGNEEILALTDADAADMLALATLTEPGPFLTRTHEMGAFIGIRIHGQLVAMAGERMRMPGYTEVSAVCTHPDFRGRGFARMLSALVAESIQARGEQPFLHAWKNNLPAIALYEQLGFRLRTEGDVAVLARAG</sequence>
<dbReference type="Gene3D" id="3.40.630.30">
    <property type="match status" value="1"/>
</dbReference>
<gene>
    <name evidence="2" type="ORF">ISP19_06195</name>
</gene>
<name>A0ABS2K154_9GAMM</name>
<organism evidence="2 3">
    <name type="scientific">Dyella flava</name>
    <dbReference type="NCBI Taxonomy" id="1920170"/>
    <lineage>
        <taxon>Bacteria</taxon>
        <taxon>Pseudomonadati</taxon>
        <taxon>Pseudomonadota</taxon>
        <taxon>Gammaproteobacteria</taxon>
        <taxon>Lysobacterales</taxon>
        <taxon>Rhodanobacteraceae</taxon>
        <taxon>Dyella</taxon>
    </lineage>
</organism>
<dbReference type="InterPro" id="IPR016181">
    <property type="entry name" value="Acyl_CoA_acyltransferase"/>
</dbReference>
<protein>
    <submittedName>
        <fullName evidence="2">GNAT family N-acetyltransferase</fullName>
    </submittedName>
</protein>
<evidence type="ECO:0000313" key="3">
    <source>
        <dbReference type="Proteomes" id="UP001430149"/>
    </source>
</evidence>
<comment type="caution">
    <text evidence="2">The sequence shown here is derived from an EMBL/GenBank/DDBJ whole genome shotgun (WGS) entry which is preliminary data.</text>
</comment>
<dbReference type="PROSITE" id="PS51186">
    <property type="entry name" value="GNAT"/>
    <property type="match status" value="1"/>
</dbReference>
<dbReference type="Pfam" id="PF08445">
    <property type="entry name" value="FR47"/>
    <property type="match status" value="1"/>
</dbReference>
<evidence type="ECO:0000259" key="1">
    <source>
        <dbReference type="PROSITE" id="PS51186"/>
    </source>
</evidence>
<dbReference type="Proteomes" id="UP001430149">
    <property type="component" value="Unassembled WGS sequence"/>
</dbReference>